<proteinExistence type="predicted"/>
<dbReference type="EMBL" id="MU129135">
    <property type="protein sequence ID" value="KAF9505825.1"/>
    <property type="molecule type" value="Genomic_DNA"/>
</dbReference>
<reference evidence="2" key="1">
    <citation type="journal article" date="2020" name="Nat. Commun.">
        <title>Large-scale genome sequencing of mycorrhizal fungi provides insights into the early evolution of symbiotic traits.</title>
        <authorList>
            <person name="Miyauchi S."/>
            <person name="Kiss E."/>
            <person name="Kuo A."/>
            <person name="Drula E."/>
            <person name="Kohler A."/>
            <person name="Sanchez-Garcia M."/>
            <person name="Morin E."/>
            <person name="Andreopoulos B."/>
            <person name="Barry K.W."/>
            <person name="Bonito G."/>
            <person name="Buee M."/>
            <person name="Carver A."/>
            <person name="Chen C."/>
            <person name="Cichocki N."/>
            <person name="Clum A."/>
            <person name="Culley D."/>
            <person name="Crous P.W."/>
            <person name="Fauchery L."/>
            <person name="Girlanda M."/>
            <person name="Hayes R.D."/>
            <person name="Keri Z."/>
            <person name="LaButti K."/>
            <person name="Lipzen A."/>
            <person name="Lombard V."/>
            <person name="Magnuson J."/>
            <person name="Maillard F."/>
            <person name="Murat C."/>
            <person name="Nolan M."/>
            <person name="Ohm R.A."/>
            <person name="Pangilinan J."/>
            <person name="Pereira M.F."/>
            <person name="Perotto S."/>
            <person name="Peter M."/>
            <person name="Pfister S."/>
            <person name="Riley R."/>
            <person name="Sitrit Y."/>
            <person name="Stielow J.B."/>
            <person name="Szollosi G."/>
            <person name="Zifcakova L."/>
            <person name="Stursova M."/>
            <person name="Spatafora J.W."/>
            <person name="Tedersoo L."/>
            <person name="Vaario L.M."/>
            <person name="Yamada A."/>
            <person name="Yan M."/>
            <person name="Wang P."/>
            <person name="Xu J."/>
            <person name="Bruns T."/>
            <person name="Baldrian P."/>
            <person name="Vilgalys R."/>
            <person name="Dunand C."/>
            <person name="Henrissat B."/>
            <person name="Grigoriev I.V."/>
            <person name="Hibbett D."/>
            <person name="Nagy L.G."/>
            <person name="Martin F.M."/>
        </authorList>
    </citation>
    <scope>NUCLEOTIDE SEQUENCE</scope>
    <source>
        <strain evidence="2">UP504</strain>
    </source>
</reference>
<accession>A0A9P6DPP5</accession>
<evidence type="ECO:0000313" key="3">
    <source>
        <dbReference type="Proteomes" id="UP000886523"/>
    </source>
</evidence>
<evidence type="ECO:0000313" key="2">
    <source>
        <dbReference type="EMBL" id="KAF9505825.1"/>
    </source>
</evidence>
<dbReference type="Proteomes" id="UP000886523">
    <property type="component" value="Unassembled WGS sequence"/>
</dbReference>
<keyword evidence="3" id="KW-1185">Reference proteome</keyword>
<evidence type="ECO:0000256" key="1">
    <source>
        <dbReference type="SAM" id="MobiDB-lite"/>
    </source>
</evidence>
<dbReference type="AlphaFoldDB" id="A0A9P6DPP5"/>
<organism evidence="2 3">
    <name type="scientific">Hydnum rufescens UP504</name>
    <dbReference type="NCBI Taxonomy" id="1448309"/>
    <lineage>
        <taxon>Eukaryota</taxon>
        <taxon>Fungi</taxon>
        <taxon>Dikarya</taxon>
        <taxon>Basidiomycota</taxon>
        <taxon>Agaricomycotina</taxon>
        <taxon>Agaricomycetes</taxon>
        <taxon>Cantharellales</taxon>
        <taxon>Hydnaceae</taxon>
        <taxon>Hydnum</taxon>
    </lineage>
</organism>
<comment type="caution">
    <text evidence="2">The sequence shown here is derived from an EMBL/GenBank/DDBJ whole genome shotgun (WGS) entry which is preliminary data.</text>
</comment>
<feature type="region of interest" description="Disordered" evidence="1">
    <location>
        <begin position="171"/>
        <end position="190"/>
    </location>
</feature>
<protein>
    <submittedName>
        <fullName evidence="2">Uncharacterized protein</fullName>
    </submittedName>
</protein>
<sequence length="190" mass="20806">MLLLLAEVIKNLSRKLSLRLRNHRHLKHSGLPEMTPKAIQHACPGVNQAADSAGPFPRYIYQHRGDVLSLRSLAFFGSGSIAVGGRIATVPAIFHHDSDGLVTPPLKRRARNAPISKETRCFCQHELRKTSNFSDAELFLGLCMFIGSGDHCGLGVHRKIIIGAAAQAPSRPQLRMQGSQPTFEGYPHNG</sequence>
<name>A0A9P6DPP5_9AGAM</name>
<gene>
    <name evidence="2" type="ORF">BS47DRAFT_493189</name>
</gene>